<reference evidence="1 2" key="1">
    <citation type="journal article" date="2011" name="Int. J. Syst. Evol. Microbiol.">
        <title>Description of Undibacterium oligocarboniphilum sp. nov., isolated from purified water, and Undibacterium pigrum strain CCUG 49012 as the type strain of Undibacterium parvum sp. nov., and emended descriptions of the genus Undibacterium and the species Undibacterium pigrum.</title>
        <authorList>
            <person name="Eder W."/>
            <person name="Wanner G."/>
            <person name="Ludwig W."/>
            <person name="Busse H.J."/>
            <person name="Ziemke-Kageler F."/>
            <person name="Lang E."/>
        </authorList>
    </citation>
    <scope>NUCLEOTIDE SEQUENCE [LARGE SCALE GENOMIC DNA]</scope>
    <source>
        <strain evidence="1 2">DSM 23061</strain>
    </source>
</reference>
<dbReference type="AlphaFoldDB" id="A0A3S9HIB2"/>
<proteinExistence type="predicted"/>
<dbReference type="Proteomes" id="UP000275663">
    <property type="component" value="Chromosome"/>
</dbReference>
<protein>
    <submittedName>
        <fullName evidence="1">DUF4272 domain-containing protein</fullName>
    </submittedName>
</protein>
<organism evidence="1 2">
    <name type="scientific">Undibacterium parvum</name>
    <dbReference type="NCBI Taxonomy" id="401471"/>
    <lineage>
        <taxon>Bacteria</taxon>
        <taxon>Pseudomonadati</taxon>
        <taxon>Pseudomonadota</taxon>
        <taxon>Betaproteobacteria</taxon>
        <taxon>Burkholderiales</taxon>
        <taxon>Oxalobacteraceae</taxon>
        <taxon>Undibacterium</taxon>
    </lineage>
</organism>
<dbReference type="EMBL" id="CP034464">
    <property type="protein sequence ID" value="AZP11835.1"/>
    <property type="molecule type" value="Genomic_DNA"/>
</dbReference>
<keyword evidence="2" id="KW-1185">Reference proteome</keyword>
<accession>A0A3S9HIB2</accession>
<dbReference type="InterPro" id="IPR025368">
    <property type="entry name" value="DUF4272"/>
</dbReference>
<dbReference type="OrthoDB" id="4399984at2"/>
<dbReference type="KEGG" id="upv:EJN92_07380"/>
<name>A0A3S9HIB2_9BURK</name>
<dbReference type="Pfam" id="PF14094">
    <property type="entry name" value="DUF4272"/>
    <property type="match status" value="1"/>
</dbReference>
<sequence length="215" mass="24545">MNPEQRKEASELQLHKRGIRINVQLHVIESDEEVTLRSPEQLLQRLLALWAVVSAAQARDCTAMRAYLSTHQLESCLSVQEHAFIFATSPSEAQFQTFSESQEAWYFLAWCAGLTDKIAVAATPSNLKNFSKLFPHALEAPDKLSTALKPRSKSAIMDYSDLLYRLHWEVRHSQLTGRACPASINAVTVRQWHQAVNWICQYEEENDWDKVSTET</sequence>
<evidence type="ECO:0000313" key="1">
    <source>
        <dbReference type="EMBL" id="AZP11835.1"/>
    </source>
</evidence>
<dbReference type="RefSeq" id="WP_126127217.1">
    <property type="nucleotide sequence ID" value="NZ_CP034464.1"/>
</dbReference>
<evidence type="ECO:0000313" key="2">
    <source>
        <dbReference type="Proteomes" id="UP000275663"/>
    </source>
</evidence>
<gene>
    <name evidence="1" type="ORF">EJN92_07380</name>
</gene>